<gene>
    <name evidence="3" type="ORF">NON19_09940</name>
</gene>
<name>A0ABT1PAF1_9ACTN</name>
<dbReference type="EMBL" id="JANFNH010000006">
    <property type="protein sequence ID" value="MCQ4042349.1"/>
    <property type="molecule type" value="Genomic_DNA"/>
</dbReference>
<accession>A0ABT1PAF1</accession>
<protein>
    <submittedName>
        <fullName evidence="3">Nitroreductase family deazaflavin-dependent oxidoreductase</fullName>
    </submittedName>
</protein>
<keyword evidence="4" id="KW-1185">Reference proteome</keyword>
<comment type="catalytic activity">
    <reaction evidence="2">
        <text>oxidized coenzyme F420-(gamma-L-Glu)(n) + a quinol + H(+) = reduced coenzyme F420-(gamma-L-Glu)(n) + a quinone</text>
        <dbReference type="Rhea" id="RHEA:39663"/>
        <dbReference type="Rhea" id="RHEA-COMP:12939"/>
        <dbReference type="Rhea" id="RHEA-COMP:14378"/>
        <dbReference type="ChEBI" id="CHEBI:15378"/>
        <dbReference type="ChEBI" id="CHEBI:24646"/>
        <dbReference type="ChEBI" id="CHEBI:132124"/>
        <dbReference type="ChEBI" id="CHEBI:133980"/>
        <dbReference type="ChEBI" id="CHEBI:139511"/>
    </reaction>
</comment>
<dbReference type="InterPro" id="IPR004378">
    <property type="entry name" value="F420H2_quin_Rdtase"/>
</dbReference>
<evidence type="ECO:0000256" key="1">
    <source>
        <dbReference type="ARBA" id="ARBA00008710"/>
    </source>
</evidence>
<evidence type="ECO:0000256" key="2">
    <source>
        <dbReference type="ARBA" id="ARBA00049106"/>
    </source>
</evidence>
<proteinExistence type="inferred from homology"/>
<dbReference type="SUPFAM" id="SSF50475">
    <property type="entry name" value="FMN-binding split barrel"/>
    <property type="match status" value="1"/>
</dbReference>
<organism evidence="3 4">
    <name type="scientific">Streptantibioticus rubrisoli</name>
    <dbReference type="NCBI Taxonomy" id="1387313"/>
    <lineage>
        <taxon>Bacteria</taxon>
        <taxon>Bacillati</taxon>
        <taxon>Actinomycetota</taxon>
        <taxon>Actinomycetes</taxon>
        <taxon>Kitasatosporales</taxon>
        <taxon>Streptomycetaceae</taxon>
        <taxon>Streptantibioticus</taxon>
    </lineage>
</organism>
<dbReference type="InterPro" id="IPR012349">
    <property type="entry name" value="Split_barrel_FMN-bd"/>
</dbReference>
<dbReference type="Gene3D" id="2.30.110.10">
    <property type="entry name" value="Electron Transport, Fmn-binding Protein, Chain A"/>
    <property type="match status" value="1"/>
</dbReference>
<comment type="caution">
    <text evidence="3">The sequence shown here is derived from an EMBL/GenBank/DDBJ whole genome shotgun (WGS) entry which is preliminary data.</text>
</comment>
<dbReference type="NCBIfam" id="TIGR00026">
    <property type="entry name" value="hi_GC_TIGR00026"/>
    <property type="match status" value="1"/>
</dbReference>
<reference evidence="3 4" key="1">
    <citation type="submission" date="2022-06" db="EMBL/GenBank/DDBJ databases">
        <title>Draft genome sequence of type strain Streptomyces rubrisoli DSM 42083.</title>
        <authorList>
            <person name="Duangmal K."/>
            <person name="Klaysubun C."/>
        </authorList>
    </citation>
    <scope>NUCLEOTIDE SEQUENCE [LARGE SCALE GENOMIC DNA]</scope>
    <source>
        <strain evidence="3 4">DSM 42083</strain>
    </source>
</reference>
<dbReference type="Proteomes" id="UP001206206">
    <property type="component" value="Unassembled WGS sequence"/>
</dbReference>
<dbReference type="RefSeq" id="WP_255926424.1">
    <property type="nucleotide sequence ID" value="NZ_JANFNH010000006.1"/>
</dbReference>
<dbReference type="PANTHER" id="PTHR39428">
    <property type="entry name" value="F420H(2)-DEPENDENT QUINONE REDUCTASE RV1261C"/>
    <property type="match status" value="1"/>
</dbReference>
<dbReference type="Pfam" id="PF04075">
    <property type="entry name" value="F420H2_quin_red"/>
    <property type="match status" value="1"/>
</dbReference>
<evidence type="ECO:0000313" key="3">
    <source>
        <dbReference type="EMBL" id="MCQ4042349.1"/>
    </source>
</evidence>
<sequence>MTAASAVRRIVQEVSSTRAFAKVAPYVLPALDRLVHRSTGGRVMLGARMLPSVVLTSTGARSGQPRQTPLACMPAEDGTFVLVGSNFGRPGHPAWTGNLIRNPSARINWKGRDIPVTAALLEGAERARVWDAVVRFWPPYAKYAERVEREIRLFRLTPRN</sequence>
<dbReference type="PANTHER" id="PTHR39428:SF1">
    <property type="entry name" value="F420H(2)-DEPENDENT QUINONE REDUCTASE RV1261C"/>
    <property type="match status" value="1"/>
</dbReference>
<evidence type="ECO:0000313" key="4">
    <source>
        <dbReference type="Proteomes" id="UP001206206"/>
    </source>
</evidence>
<comment type="similarity">
    <text evidence="1">Belongs to the F420H(2)-dependent quinone reductase family.</text>
</comment>